<dbReference type="Proteomes" id="UP001201812">
    <property type="component" value="Unassembled WGS sequence"/>
</dbReference>
<dbReference type="AlphaFoldDB" id="A0AAD4MV63"/>
<gene>
    <name evidence="1" type="ORF">DdX_12622</name>
</gene>
<reference evidence="1" key="1">
    <citation type="submission" date="2022-01" db="EMBL/GenBank/DDBJ databases">
        <title>Genome Sequence Resource for Two Populations of Ditylenchus destructor, the Migratory Endoparasitic Phytonematode.</title>
        <authorList>
            <person name="Zhang H."/>
            <person name="Lin R."/>
            <person name="Xie B."/>
        </authorList>
    </citation>
    <scope>NUCLEOTIDE SEQUENCE</scope>
    <source>
        <strain evidence="1">BazhouSP</strain>
    </source>
</reference>
<comment type="caution">
    <text evidence="1">The sequence shown here is derived from an EMBL/GenBank/DDBJ whole genome shotgun (WGS) entry which is preliminary data.</text>
</comment>
<accession>A0AAD4MV63</accession>
<keyword evidence="2" id="KW-1185">Reference proteome</keyword>
<evidence type="ECO:0000313" key="2">
    <source>
        <dbReference type="Proteomes" id="UP001201812"/>
    </source>
</evidence>
<organism evidence="1 2">
    <name type="scientific">Ditylenchus destructor</name>
    <dbReference type="NCBI Taxonomy" id="166010"/>
    <lineage>
        <taxon>Eukaryota</taxon>
        <taxon>Metazoa</taxon>
        <taxon>Ecdysozoa</taxon>
        <taxon>Nematoda</taxon>
        <taxon>Chromadorea</taxon>
        <taxon>Rhabditida</taxon>
        <taxon>Tylenchina</taxon>
        <taxon>Tylenchomorpha</taxon>
        <taxon>Sphaerularioidea</taxon>
        <taxon>Anguinidae</taxon>
        <taxon>Anguininae</taxon>
        <taxon>Ditylenchus</taxon>
    </lineage>
</organism>
<name>A0AAD4MV63_9BILA</name>
<dbReference type="EMBL" id="JAKKPZ010000043">
    <property type="protein sequence ID" value="KAI1707033.1"/>
    <property type="molecule type" value="Genomic_DNA"/>
</dbReference>
<evidence type="ECO:0000313" key="1">
    <source>
        <dbReference type="EMBL" id="KAI1707033.1"/>
    </source>
</evidence>
<sequence>MDHLRNVDNSYEQVSLPNPNFVRPQICTVVQWEGNEKRGERSDLPASATGVRVVPNPENAEVVFKDVVIHFNQ</sequence>
<proteinExistence type="predicted"/>
<protein>
    <submittedName>
        <fullName evidence="1">Uncharacterized protein</fullName>
    </submittedName>
</protein>